<dbReference type="RefSeq" id="WP_035550330.1">
    <property type="nucleotide sequence ID" value="NZ_AWFH01000009.1"/>
</dbReference>
<dbReference type="EMBL" id="DMBR01000080">
    <property type="protein sequence ID" value="HAE93440.1"/>
    <property type="molecule type" value="Genomic_DNA"/>
</dbReference>
<dbReference type="Proteomes" id="UP000259173">
    <property type="component" value="Unassembled WGS sequence"/>
</dbReference>
<feature type="transmembrane region" description="Helical" evidence="1">
    <location>
        <begin position="170"/>
        <end position="188"/>
    </location>
</feature>
<dbReference type="Pfam" id="PF06055">
    <property type="entry name" value="ExoD"/>
    <property type="match status" value="1"/>
</dbReference>
<dbReference type="OrthoDB" id="7949130at2"/>
<dbReference type="eggNOG" id="COG3932">
    <property type="taxonomic scope" value="Bacteria"/>
</dbReference>
<keyword evidence="1" id="KW-0472">Membrane</keyword>
<evidence type="ECO:0000313" key="4">
    <source>
        <dbReference type="Proteomes" id="UP000024547"/>
    </source>
</evidence>
<organism evidence="3 4">
    <name type="scientific">Hyphomonas atlantica</name>
    <dbReference type="NCBI Taxonomy" id="1280948"/>
    <lineage>
        <taxon>Bacteria</taxon>
        <taxon>Pseudomonadati</taxon>
        <taxon>Pseudomonadota</taxon>
        <taxon>Alphaproteobacteria</taxon>
        <taxon>Hyphomonadales</taxon>
        <taxon>Hyphomonadaceae</taxon>
        <taxon>Hyphomonas</taxon>
    </lineage>
</organism>
<protein>
    <submittedName>
        <fullName evidence="2">Polysaccharide synthesis protein exod</fullName>
    </submittedName>
</protein>
<evidence type="ECO:0000256" key="1">
    <source>
        <dbReference type="SAM" id="Phobius"/>
    </source>
</evidence>
<evidence type="ECO:0000313" key="2">
    <source>
        <dbReference type="EMBL" id="HAE93440.1"/>
    </source>
</evidence>
<dbReference type="EMBL" id="AWFH01000009">
    <property type="protein sequence ID" value="KCZ62537.1"/>
    <property type="molecule type" value="Genomic_DNA"/>
</dbReference>
<dbReference type="PANTHER" id="PTHR41795">
    <property type="entry name" value="EXOPOLYSACCHARIDE SYNTHESIS PROTEIN"/>
    <property type="match status" value="1"/>
</dbReference>
<feature type="transmembrane region" description="Helical" evidence="1">
    <location>
        <begin position="126"/>
        <end position="150"/>
    </location>
</feature>
<dbReference type="PATRIC" id="fig|1280948.3.peg.1401"/>
<evidence type="ECO:0000313" key="3">
    <source>
        <dbReference type="EMBL" id="KCZ62537.1"/>
    </source>
</evidence>
<name>A0A059E4R4_9PROT</name>
<keyword evidence="1" id="KW-1133">Transmembrane helix</keyword>
<feature type="transmembrane region" description="Helical" evidence="1">
    <location>
        <begin position="60"/>
        <end position="76"/>
    </location>
</feature>
<evidence type="ECO:0000313" key="5">
    <source>
        <dbReference type="Proteomes" id="UP000259173"/>
    </source>
</evidence>
<reference evidence="3 4" key="1">
    <citation type="journal article" date="2014" name="Antonie Van Leeuwenhoek">
        <title>Hyphomonas beringensis sp. nov. and Hyphomonas chukchiensis sp. nov., isolated from surface seawater of the Bering Sea and Chukchi Sea.</title>
        <authorList>
            <person name="Li C."/>
            <person name="Lai Q."/>
            <person name="Li G."/>
            <person name="Dong C."/>
            <person name="Wang J."/>
            <person name="Liao Y."/>
            <person name="Shao Z."/>
        </authorList>
    </citation>
    <scope>NUCLEOTIDE SEQUENCE [LARGE SCALE GENOMIC DNA]</scope>
    <source>
        <strain evidence="3 4">22II1-22F38</strain>
    </source>
</reference>
<dbReference type="GeneID" id="92501243"/>
<sequence>MTRVNNLGSLLESLQERTSGEKVSVGAMLDAVGRRSYGPLLLLLGFVSISPLTIIPGANWLVALIILLIAAQIVFGKKFPWVPRRILEFEFPRSALLQGVEQAYPYVCQVDRFLKPRLAFLTEPPFVQLVALICIAAALVSFPLGLIPFGPVLPGVTVLLFGLALTARDGFVLILAGLGLAGSCYLMIRLWERLVG</sequence>
<gene>
    <name evidence="2" type="ORF">DCG65_02685</name>
    <name evidence="3" type="ORF">HY36_15840</name>
</gene>
<dbReference type="AlphaFoldDB" id="A0A059E4R4"/>
<proteinExistence type="predicted"/>
<dbReference type="InterPro" id="IPR010331">
    <property type="entry name" value="ExoD"/>
</dbReference>
<reference evidence="2 5" key="2">
    <citation type="journal article" date="2018" name="Nat. Biotechnol.">
        <title>A standardized bacterial taxonomy based on genome phylogeny substantially revises the tree of life.</title>
        <authorList>
            <person name="Parks D.H."/>
            <person name="Chuvochina M."/>
            <person name="Waite D.W."/>
            <person name="Rinke C."/>
            <person name="Skarshewski A."/>
            <person name="Chaumeil P.A."/>
            <person name="Hugenholtz P."/>
        </authorList>
    </citation>
    <scope>NUCLEOTIDE SEQUENCE [LARGE SCALE GENOMIC DNA]</scope>
    <source>
        <strain evidence="2">UBA8557</strain>
    </source>
</reference>
<dbReference type="PANTHER" id="PTHR41795:SF1">
    <property type="entry name" value="EXOPOLYSACCHARIDE SYNTHESIS PROTEIN"/>
    <property type="match status" value="1"/>
</dbReference>
<dbReference type="STRING" id="1280948.HY36_15840"/>
<keyword evidence="1" id="KW-0812">Transmembrane</keyword>
<dbReference type="PIRSF" id="PIRSF033239">
    <property type="entry name" value="ExoD"/>
    <property type="match status" value="1"/>
</dbReference>
<comment type="caution">
    <text evidence="3">The sequence shown here is derived from an EMBL/GenBank/DDBJ whole genome shotgun (WGS) entry which is preliminary data.</text>
</comment>
<keyword evidence="4" id="KW-1185">Reference proteome</keyword>
<accession>A0A059E4R4</accession>
<dbReference type="Proteomes" id="UP000024547">
    <property type="component" value="Unassembled WGS sequence"/>
</dbReference>